<evidence type="ECO:0000313" key="6">
    <source>
        <dbReference type="Proteomes" id="UP001549366"/>
    </source>
</evidence>
<keyword evidence="6" id="KW-1185">Reference proteome</keyword>
<dbReference type="Gene3D" id="2.40.50.100">
    <property type="match status" value="1"/>
</dbReference>
<gene>
    <name evidence="5" type="ORF">V5J35_004666</name>
</gene>
<keyword evidence="2" id="KW-0175">Coiled coil</keyword>
<dbReference type="Proteomes" id="UP001549366">
    <property type="component" value="Unassembled WGS sequence"/>
</dbReference>
<feature type="coiled-coil region" evidence="2">
    <location>
        <begin position="126"/>
        <end position="191"/>
    </location>
</feature>
<sequence length="382" mass="41101">MFNTNLPGKSWLAAVSTAIILGVYLLTADITNINDPNKNQTPTDSSQASTAEASITEASITEDSLPTVNARPFNQELIPRTLALYGRTGPDRIITVSSELAARIVGVKAERGAMVRAGETLITLREGNLRAELKSARAQVKKARLDLDSALALQKKNLIADNQLPQLELAVAEAESRLQRLQIDLDNTRIEAPVTGILHHRMVELGDFIDRGNPVAEILDLDPLIVSVDVTQELIESLIAGDKAEIRLLGKRSATATVRYISRKANDATRTFNVELAIANPDMKLPAGLSVEADLVMGQVRAVELSPALLSLDESGVPGIKWVDRNNIVQFTPAEIVKTGSNSLWLSGIPANVRIITRGQGFVKEGSRVKVAASDATLVAGE</sequence>
<evidence type="ECO:0000256" key="3">
    <source>
        <dbReference type="SAM" id="MobiDB-lite"/>
    </source>
</evidence>
<dbReference type="Pfam" id="PF25954">
    <property type="entry name" value="Beta-barrel_RND_2"/>
    <property type="match status" value="1"/>
</dbReference>
<dbReference type="EMBL" id="JBEWTB010000002">
    <property type="protein sequence ID" value="MET4759474.1"/>
    <property type="molecule type" value="Genomic_DNA"/>
</dbReference>
<reference evidence="5 6" key="1">
    <citation type="submission" date="2024-06" db="EMBL/GenBank/DDBJ databases">
        <title>Genomic Encyclopedia of Type Strains, Phase V (KMG-V): Genome sequencing to study the core and pangenomes of soil and plant-associated prokaryotes.</title>
        <authorList>
            <person name="Whitman W."/>
        </authorList>
    </citation>
    <scope>NUCLEOTIDE SEQUENCE [LARGE SCALE GENOMIC DNA]</scope>
    <source>
        <strain evidence="5 6">NE40</strain>
    </source>
</reference>
<name>A0ABV2SNY4_9GAMM</name>
<proteinExistence type="inferred from homology"/>
<evidence type="ECO:0000259" key="4">
    <source>
        <dbReference type="Pfam" id="PF25954"/>
    </source>
</evidence>
<comment type="similarity">
    <text evidence="1">Belongs to the membrane fusion protein (MFP) (TC 8.A.1) family.</text>
</comment>
<evidence type="ECO:0000313" key="5">
    <source>
        <dbReference type="EMBL" id="MET4759474.1"/>
    </source>
</evidence>
<dbReference type="Gene3D" id="2.40.30.170">
    <property type="match status" value="1"/>
</dbReference>
<feature type="domain" description="CusB-like beta-barrel" evidence="4">
    <location>
        <begin position="226"/>
        <end position="295"/>
    </location>
</feature>
<accession>A0ABV2SNY4</accession>
<dbReference type="PANTHER" id="PTHR30469:SF29">
    <property type="entry name" value="BLR2860 PROTEIN"/>
    <property type="match status" value="1"/>
</dbReference>
<dbReference type="InterPro" id="IPR058792">
    <property type="entry name" value="Beta-barrel_RND_2"/>
</dbReference>
<feature type="compositionally biased region" description="Polar residues" evidence="3">
    <location>
        <begin position="34"/>
        <end position="47"/>
    </location>
</feature>
<dbReference type="Gene3D" id="1.10.287.470">
    <property type="entry name" value="Helix hairpin bin"/>
    <property type="match status" value="1"/>
</dbReference>
<dbReference type="SUPFAM" id="SSF111369">
    <property type="entry name" value="HlyD-like secretion proteins"/>
    <property type="match status" value="1"/>
</dbReference>
<organism evidence="5 6">
    <name type="scientific">Endozoicomonas lisbonensis</name>
    <dbReference type="NCBI Taxonomy" id="3120522"/>
    <lineage>
        <taxon>Bacteria</taxon>
        <taxon>Pseudomonadati</taxon>
        <taxon>Pseudomonadota</taxon>
        <taxon>Gammaproteobacteria</taxon>
        <taxon>Oceanospirillales</taxon>
        <taxon>Endozoicomonadaceae</taxon>
        <taxon>Endozoicomonas</taxon>
    </lineage>
</organism>
<dbReference type="PANTHER" id="PTHR30469">
    <property type="entry name" value="MULTIDRUG RESISTANCE PROTEIN MDTA"/>
    <property type="match status" value="1"/>
</dbReference>
<comment type="caution">
    <text evidence="5">The sequence shown here is derived from an EMBL/GenBank/DDBJ whole genome shotgun (WGS) entry which is preliminary data.</text>
</comment>
<evidence type="ECO:0000256" key="2">
    <source>
        <dbReference type="SAM" id="Coils"/>
    </source>
</evidence>
<evidence type="ECO:0000256" key="1">
    <source>
        <dbReference type="ARBA" id="ARBA00009477"/>
    </source>
</evidence>
<protein>
    <submittedName>
        <fullName evidence="5">Multidrug efflux system membrane fusion protein</fullName>
    </submittedName>
</protein>
<dbReference type="NCBIfam" id="TIGR01730">
    <property type="entry name" value="RND_mfp"/>
    <property type="match status" value="1"/>
</dbReference>
<dbReference type="RefSeq" id="WP_354009453.1">
    <property type="nucleotide sequence ID" value="NZ_JBEWTA010000001.1"/>
</dbReference>
<feature type="region of interest" description="Disordered" evidence="3">
    <location>
        <begin position="34"/>
        <end position="55"/>
    </location>
</feature>
<dbReference type="InterPro" id="IPR006143">
    <property type="entry name" value="RND_pump_MFP"/>
</dbReference>